<feature type="transmembrane region" description="Helical" evidence="5">
    <location>
        <begin position="39"/>
        <end position="58"/>
    </location>
</feature>
<gene>
    <name evidence="6" type="ORF">KC19_1G155400</name>
</gene>
<keyword evidence="2" id="KW-0999">Mitochondrion inner membrane</keyword>
<accession>A0A8T0J5H0</accession>
<keyword evidence="5" id="KW-0812">Transmembrane</keyword>
<dbReference type="Pfam" id="PF02238">
    <property type="entry name" value="COX7a"/>
    <property type="match status" value="1"/>
</dbReference>
<dbReference type="EMBL" id="CM026421">
    <property type="protein sequence ID" value="KAG0591170.1"/>
    <property type="molecule type" value="Genomic_DNA"/>
</dbReference>
<protein>
    <submittedName>
        <fullName evidence="6">Uncharacterized protein</fullName>
    </submittedName>
</protein>
<proteinExistence type="predicted"/>
<evidence type="ECO:0000256" key="5">
    <source>
        <dbReference type="SAM" id="Phobius"/>
    </source>
</evidence>
<comment type="caution">
    <text evidence="6">The sequence shown here is derived from an EMBL/GenBank/DDBJ whole genome shotgun (WGS) entry which is preliminary data.</text>
</comment>
<comment type="subcellular location">
    <subcellularLocation>
        <location evidence="1">Mitochondrion inner membrane</location>
    </subcellularLocation>
</comment>
<keyword evidence="5" id="KW-1133">Transmembrane helix</keyword>
<keyword evidence="4 5" id="KW-0472">Membrane</keyword>
<dbReference type="InterPro" id="IPR039297">
    <property type="entry name" value="COX7a"/>
</dbReference>
<keyword evidence="3" id="KW-0496">Mitochondrion</keyword>
<evidence type="ECO:0000256" key="2">
    <source>
        <dbReference type="ARBA" id="ARBA00022792"/>
    </source>
</evidence>
<evidence type="ECO:0000256" key="1">
    <source>
        <dbReference type="ARBA" id="ARBA00004273"/>
    </source>
</evidence>
<sequence length="68" mass="7327">MGSEEIGKMPEWVMQRQKALQSVHKLIHLKGPTDKITSVIIPAALAATGLSLIGRGVYHMATGKGMIE</sequence>
<dbReference type="Proteomes" id="UP000822688">
    <property type="component" value="Chromosome 1"/>
</dbReference>
<evidence type="ECO:0000256" key="3">
    <source>
        <dbReference type="ARBA" id="ARBA00023128"/>
    </source>
</evidence>
<dbReference type="PANTHER" id="PTHR35308">
    <property type="entry name" value="CYTOCHROME C OXIDASE SUBUNIT 7"/>
    <property type="match status" value="1"/>
</dbReference>
<reference evidence="6" key="1">
    <citation type="submission" date="2020-06" db="EMBL/GenBank/DDBJ databases">
        <title>WGS assembly of Ceratodon purpureus strain R40.</title>
        <authorList>
            <person name="Carey S.B."/>
            <person name="Jenkins J."/>
            <person name="Shu S."/>
            <person name="Lovell J.T."/>
            <person name="Sreedasyam A."/>
            <person name="Maumus F."/>
            <person name="Tiley G.P."/>
            <person name="Fernandez-Pozo N."/>
            <person name="Barry K."/>
            <person name="Chen C."/>
            <person name="Wang M."/>
            <person name="Lipzen A."/>
            <person name="Daum C."/>
            <person name="Saski C.A."/>
            <person name="Payton A.C."/>
            <person name="Mcbreen J.C."/>
            <person name="Conrad R.E."/>
            <person name="Kollar L.M."/>
            <person name="Olsson S."/>
            <person name="Huttunen S."/>
            <person name="Landis J.B."/>
            <person name="Wickett N.J."/>
            <person name="Johnson M.G."/>
            <person name="Rensing S.A."/>
            <person name="Grimwood J."/>
            <person name="Schmutz J."/>
            <person name="Mcdaniel S.F."/>
        </authorList>
    </citation>
    <scope>NUCLEOTIDE SEQUENCE</scope>
    <source>
        <strain evidence="6">R40</strain>
    </source>
</reference>
<dbReference type="OrthoDB" id="62312at2759"/>
<evidence type="ECO:0000313" key="7">
    <source>
        <dbReference type="Proteomes" id="UP000822688"/>
    </source>
</evidence>
<evidence type="ECO:0000256" key="4">
    <source>
        <dbReference type="ARBA" id="ARBA00023136"/>
    </source>
</evidence>
<keyword evidence="7" id="KW-1185">Reference proteome</keyword>
<name>A0A8T0J5H0_CERPU</name>
<evidence type="ECO:0000313" key="6">
    <source>
        <dbReference type="EMBL" id="KAG0591170.1"/>
    </source>
</evidence>
<dbReference type="AlphaFoldDB" id="A0A8T0J5H0"/>
<dbReference type="GO" id="GO:0005743">
    <property type="term" value="C:mitochondrial inner membrane"/>
    <property type="evidence" value="ECO:0007669"/>
    <property type="project" value="UniProtKB-SubCell"/>
</dbReference>
<organism evidence="6 7">
    <name type="scientific">Ceratodon purpureus</name>
    <name type="common">Fire moss</name>
    <name type="synonym">Dicranum purpureum</name>
    <dbReference type="NCBI Taxonomy" id="3225"/>
    <lineage>
        <taxon>Eukaryota</taxon>
        <taxon>Viridiplantae</taxon>
        <taxon>Streptophyta</taxon>
        <taxon>Embryophyta</taxon>
        <taxon>Bryophyta</taxon>
        <taxon>Bryophytina</taxon>
        <taxon>Bryopsida</taxon>
        <taxon>Dicranidae</taxon>
        <taxon>Pseudoditrichales</taxon>
        <taxon>Ditrichaceae</taxon>
        <taxon>Ceratodon</taxon>
    </lineage>
</organism>
<dbReference type="PANTHER" id="PTHR35308:SF1">
    <property type="entry name" value="CYTOCHROME C OXIDASE SUBUNIT 7"/>
    <property type="match status" value="1"/>
</dbReference>